<dbReference type="InterPro" id="IPR016009">
    <property type="entry name" value="tRNA_MeTrfase_TRMD/TRM10"/>
</dbReference>
<evidence type="ECO:0000256" key="3">
    <source>
        <dbReference type="ARBA" id="ARBA00007630"/>
    </source>
</evidence>
<feature type="domain" description="tRNA methyltransferase TRMD/TRM10-type" evidence="15">
    <location>
        <begin position="5"/>
        <end position="225"/>
    </location>
</feature>
<dbReference type="InterPro" id="IPR023148">
    <property type="entry name" value="tRNA_m1G_MeTrfase_C_sf"/>
</dbReference>
<evidence type="ECO:0000256" key="14">
    <source>
        <dbReference type="ARBA" id="ARBA00047783"/>
    </source>
</evidence>
<evidence type="ECO:0000256" key="9">
    <source>
        <dbReference type="ARBA" id="ARBA00022679"/>
    </source>
</evidence>
<evidence type="ECO:0000256" key="12">
    <source>
        <dbReference type="ARBA" id="ARBA00029736"/>
    </source>
</evidence>
<evidence type="ECO:0000313" key="16">
    <source>
        <dbReference type="EMBL" id="MPL70893.1"/>
    </source>
</evidence>
<comment type="subunit">
    <text evidence="4">Homodimer.</text>
</comment>
<dbReference type="GO" id="GO:0002939">
    <property type="term" value="P:tRNA N1-guanine methylation"/>
    <property type="evidence" value="ECO:0007669"/>
    <property type="project" value="TreeGrafter"/>
</dbReference>
<evidence type="ECO:0000256" key="5">
    <source>
        <dbReference type="ARBA" id="ARBA00012807"/>
    </source>
</evidence>
<dbReference type="GO" id="GO:0052906">
    <property type="term" value="F:tRNA (guanine(37)-N1)-methyltransferase activity"/>
    <property type="evidence" value="ECO:0007669"/>
    <property type="project" value="UniProtKB-EC"/>
</dbReference>
<comment type="subcellular location">
    <subcellularLocation>
        <location evidence="2">Cytoplasm</location>
    </subcellularLocation>
</comment>
<gene>
    <name evidence="16" type="primary">trmD_7</name>
    <name evidence="16" type="ORF">SDC9_16655</name>
</gene>
<dbReference type="FunFam" id="3.40.1280.10:FF:000001">
    <property type="entry name" value="tRNA (guanine-N(1)-)-methyltransferase"/>
    <property type="match status" value="1"/>
</dbReference>
<proteinExistence type="inferred from homology"/>
<dbReference type="Gene3D" id="3.40.1280.10">
    <property type="match status" value="1"/>
</dbReference>
<dbReference type="Pfam" id="PF01746">
    <property type="entry name" value="tRNA_m1G_MT"/>
    <property type="match status" value="1"/>
</dbReference>
<evidence type="ECO:0000256" key="1">
    <source>
        <dbReference type="ARBA" id="ARBA00002634"/>
    </source>
</evidence>
<evidence type="ECO:0000256" key="6">
    <source>
        <dbReference type="ARBA" id="ARBA00014679"/>
    </source>
</evidence>
<dbReference type="CDD" id="cd18080">
    <property type="entry name" value="TrmD-like"/>
    <property type="match status" value="1"/>
</dbReference>
<evidence type="ECO:0000256" key="2">
    <source>
        <dbReference type="ARBA" id="ARBA00004496"/>
    </source>
</evidence>
<accession>A0A644TV87</accession>
<dbReference type="Gene3D" id="1.10.1270.20">
    <property type="entry name" value="tRNA(m1g37)methyltransferase, domain 2"/>
    <property type="match status" value="1"/>
</dbReference>
<dbReference type="EC" id="2.1.1.228" evidence="5"/>
<reference evidence="16" key="1">
    <citation type="submission" date="2019-08" db="EMBL/GenBank/DDBJ databases">
        <authorList>
            <person name="Kucharzyk K."/>
            <person name="Murdoch R.W."/>
            <person name="Higgins S."/>
            <person name="Loffler F."/>
        </authorList>
    </citation>
    <scope>NUCLEOTIDE SEQUENCE</scope>
</reference>
<protein>
    <recommendedName>
        <fullName evidence="6">tRNA (guanine-N(1)-)-methyltransferase</fullName>
        <ecNumber evidence="5">2.1.1.228</ecNumber>
    </recommendedName>
    <alternativeName>
        <fullName evidence="12">M1G-methyltransferase</fullName>
    </alternativeName>
    <alternativeName>
        <fullName evidence="13">tRNA [GM37] methyltransferase</fullName>
    </alternativeName>
</protein>
<sequence length="260" mass="28671">MAAGMKLTILSLFPEILKTYFEASIMKRAVAAGHVEYSLVNIRDYATDKHHKCDDEVFGGGAGMLMKPEPLDKALEAAGSPGIRTVYVTPSGRLLTQSYAEELSREAGLVILCGRYEGVDQRIIESRITDEISIGDYVLSSGEVAALVLVDAIYRLMPGVISGESLEEESFSKGLLEYPQYTRPALYDTIRVPDVVLSGNHAQIARWRLKASILKTLAYRPELLTKDNLAEDVARLLREAIDEGGWHEPGTVHSSRTNEE</sequence>
<dbReference type="NCBIfam" id="TIGR00088">
    <property type="entry name" value="trmD"/>
    <property type="match status" value="1"/>
</dbReference>
<comment type="similarity">
    <text evidence="3">Belongs to the RNA methyltransferase TrmD family.</text>
</comment>
<evidence type="ECO:0000256" key="7">
    <source>
        <dbReference type="ARBA" id="ARBA00022490"/>
    </source>
</evidence>
<evidence type="ECO:0000256" key="4">
    <source>
        <dbReference type="ARBA" id="ARBA00011738"/>
    </source>
</evidence>
<comment type="catalytic activity">
    <reaction evidence="14">
        <text>guanosine(37) in tRNA + S-adenosyl-L-methionine = N(1)-methylguanosine(37) in tRNA + S-adenosyl-L-homocysteine + H(+)</text>
        <dbReference type="Rhea" id="RHEA:36899"/>
        <dbReference type="Rhea" id="RHEA-COMP:10145"/>
        <dbReference type="Rhea" id="RHEA-COMP:10147"/>
        <dbReference type="ChEBI" id="CHEBI:15378"/>
        <dbReference type="ChEBI" id="CHEBI:57856"/>
        <dbReference type="ChEBI" id="CHEBI:59789"/>
        <dbReference type="ChEBI" id="CHEBI:73542"/>
        <dbReference type="ChEBI" id="CHEBI:74269"/>
        <dbReference type="EC" id="2.1.1.228"/>
    </reaction>
</comment>
<dbReference type="PIRSF" id="PIRSF000386">
    <property type="entry name" value="tRNA_mtase"/>
    <property type="match status" value="1"/>
</dbReference>
<evidence type="ECO:0000256" key="13">
    <source>
        <dbReference type="ARBA" id="ARBA00033392"/>
    </source>
</evidence>
<evidence type="ECO:0000259" key="15">
    <source>
        <dbReference type="Pfam" id="PF01746"/>
    </source>
</evidence>
<keyword evidence="9 16" id="KW-0808">Transferase</keyword>
<dbReference type="InterPro" id="IPR002649">
    <property type="entry name" value="tRNA_m1G_MeTrfase_TrmD"/>
</dbReference>
<dbReference type="PANTHER" id="PTHR46417">
    <property type="entry name" value="TRNA (GUANINE-N(1)-)-METHYLTRANSFERASE"/>
    <property type="match status" value="1"/>
</dbReference>
<dbReference type="PANTHER" id="PTHR46417:SF1">
    <property type="entry name" value="TRNA (GUANINE-N(1)-)-METHYLTRANSFERASE"/>
    <property type="match status" value="1"/>
</dbReference>
<dbReference type="GO" id="GO:0005829">
    <property type="term" value="C:cytosol"/>
    <property type="evidence" value="ECO:0007669"/>
    <property type="project" value="TreeGrafter"/>
</dbReference>
<dbReference type="AlphaFoldDB" id="A0A644TV87"/>
<dbReference type="NCBIfam" id="NF000648">
    <property type="entry name" value="PRK00026.1"/>
    <property type="match status" value="1"/>
</dbReference>
<dbReference type="HAMAP" id="MF_00605">
    <property type="entry name" value="TrmD"/>
    <property type="match status" value="1"/>
</dbReference>
<dbReference type="InterPro" id="IPR029028">
    <property type="entry name" value="Alpha/beta_knot_MTases"/>
</dbReference>
<comment type="caution">
    <text evidence="16">The sequence shown here is derived from an EMBL/GenBank/DDBJ whole genome shotgun (WGS) entry which is preliminary data.</text>
</comment>
<evidence type="ECO:0000256" key="10">
    <source>
        <dbReference type="ARBA" id="ARBA00022691"/>
    </source>
</evidence>
<comment type="function">
    <text evidence="1">Specifically methylates guanosine-37 in various tRNAs.</text>
</comment>
<evidence type="ECO:0000256" key="8">
    <source>
        <dbReference type="ARBA" id="ARBA00022603"/>
    </source>
</evidence>
<evidence type="ECO:0000256" key="11">
    <source>
        <dbReference type="ARBA" id="ARBA00022694"/>
    </source>
</evidence>
<keyword evidence="8 16" id="KW-0489">Methyltransferase</keyword>
<keyword evidence="11" id="KW-0819">tRNA processing</keyword>
<dbReference type="InterPro" id="IPR029026">
    <property type="entry name" value="tRNA_m1G_MTases_N"/>
</dbReference>
<keyword evidence="10" id="KW-0949">S-adenosyl-L-methionine</keyword>
<dbReference type="FunFam" id="1.10.1270.20:FF:000001">
    <property type="entry name" value="tRNA (guanine-N(1)-)-methyltransferase"/>
    <property type="match status" value="1"/>
</dbReference>
<dbReference type="EMBL" id="VSSQ01000055">
    <property type="protein sequence ID" value="MPL70893.1"/>
    <property type="molecule type" value="Genomic_DNA"/>
</dbReference>
<keyword evidence="7" id="KW-0963">Cytoplasm</keyword>
<organism evidence="16">
    <name type="scientific">bioreactor metagenome</name>
    <dbReference type="NCBI Taxonomy" id="1076179"/>
    <lineage>
        <taxon>unclassified sequences</taxon>
        <taxon>metagenomes</taxon>
        <taxon>ecological metagenomes</taxon>
    </lineage>
</organism>
<name>A0A644TV87_9ZZZZ</name>
<dbReference type="SUPFAM" id="SSF75217">
    <property type="entry name" value="alpha/beta knot"/>
    <property type="match status" value="1"/>
</dbReference>